<gene>
    <name evidence="3" type="ORF">OSB04_014540</name>
</gene>
<dbReference type="Proteomes" id="UP001172457">
    <property type="component" value="Chromosome 4"/>
</dbReference>
<keyword evidence="2" id="KW-0012">Acyltransferase</keyword>
<keyword evidence="1" id="KW-0808">Transferase</keyword>
<organism evidence="3 4">
    <name type="scientific">Centaurea solstitialis</name>
    <name type="common">yellow star-thistle</name>
    <dbReference type="NCBI Taxonomy" id="347529"/>
    <lineage>
        <taxon>Eukaryota</taxon>
        <taxon>Viridiplantae</taxon>
        <taxon>Streptophyta</taxon>
        <taxon>Embryophyta</taxon>
        <taxon>Tracheophyta</taxon>
        <taxon>Spermatophyta</taxon>
        <taxon>Magnoliopsida</taxon>
        <taxon>eudicotyledons</taxon>
        <taxon>Gunneridae</taxon>
        <taxon>Pentapetalae</taxon>
        <taxon>asterids</taxon>
        <taxon>campanulids</taxon>
        <taxon>Asterales</taxon>
        <taxon>Asteraceae</taxon>
        <taxon>Carduoideae</taxon>
        <taxon>Cardueae</taxon>
        <taxon>Centaureinae</taxon>
        <taxon>Centaurea</taxon>
    </lineage>
</organism>
<keyword evidence="4" id="KW-1185">Reference proteome</keyword>
<reference evidence="3" key="1">
    <citation type="submission" date="2023-03" db="EMBL/GenBank/DDBJ databases">
        <title>Chromosome-scale reference genome and RAD-based genetic map of yellow starthistle (Centaurea solstitialis) reveal putative structural variation and QTLs associated with invader traits.</title>
        <authorList>
            <person name="Reatini B."/>
            <person name="Cang F.A."/>
            <person name="Jiang Q."/>
            <person name="Mckibben M.T.W."/>
            <person name="Barker M.S."/>
            <person name="Rieseberg L.H."/>
            <person name="Dlugosch K.M."/>
        </authorList>
    </citation>
    <scope>NUCLEOTIDE SEQUENCE</scope>
    <source>
        <strain evidence="3">CAN-66</strain>
        <tissue evidence="3">Leaf</tissue>
    </source>
</reference>
<evidence type="ECO:0000313" key="4">
    <source>
        <dbReference type="Proteomes" id="UP001172457"/>
    </source>
</evidence>
<proteinExistence type="predicted"/>
<dbReference type="PANTHER" id="PTHR31625">
    <property type="match status" value="1"/>
</dbReference>
<dbReference type="AlphaFoldDB" id="A0AA38T996"/>
<dbReference type="InterPro" id="IPR051504">
    <property type="entry name" value="Plant_metabolite_acyltrans"/>
</dbReference>
<evidence type="ECO:0000256" key="1">
    <source>
        <dbReference type="ARBA" id="ARBA00022679"/>
    </source>
</evidence>
<evidence type="ECO:0000256" key="2">
    <source>
        <dbReference type="ARBA" id="ARBA00023315"/>
    </source>
</evidence>
<dbReference type="Pfam" id="PF02458">
    <property type="entry name" value="Transferase"/>
    <property type="match status" value="1"/>
</dbReference>
<evidence type="ECO:0000313" key="3">
    <source>
        <dbReference type="EMBL" id="KAJ9550495.1"/>
    </source>
</evidence>
<name>A0AA38T996_9ASTR</name>
<sequence>MYLTLYKKVEGCIVAPNMALTDSFLTVLEKCRISPPPNTVGERSLPLTFLDLTWLPLHPIHQLFFFEFPHPKSHFIDSVIPNLKHSLSITLQHFFPFAGNLIAFPGQNPRKPEIRHVEGDSVALTFAECSLDFNDLKGNHPRECNKFYPLVPLLEAASKASDFVKMPIFCVQVTVFPNSGFTIGITNKHALCDASSKHCFLRAWASIAKHGTDELLLASGSLPFYDRVIEYPKNLDEIFFNRHVIQTLDENHEPPPLVISPTDKVRATFILTRARINLLKKRILVQLPSLEFVSTFVLACAFTWTCVTRSRFRVEGNKGGHENEVERFGCVIDWRSRLDPPVPQTYFGNCIGPCFATISSTILTGNNGFVTAVELVGKAIRETLNNKHGVLKDAETWLERFMMHVPTVTVAGTPKINIYDLDFGWGKPKKYETISIDYGRSISVNVSSESPEDLEFSLSLPAKQMDLFSTIYGQELEKIISKEI</sequence>
<accession>A0AA38T996</accession>
<dbReference type="Gene3D" id="3.30.559.10">
    <property type="entry name" value="Chloramphenicol acetyltransferase-like domain"/>
    <property type="match status" value="2"/>
</dbReference>
<protein>
    <submittedName>
        <fullName evidence="3">Uncharacterized protein</fullName>
    </submittedName>
</protein>
<comment type="caution">
    <text evidence="3">The sequence shown here is derived from an EMBL/GenBank/DDBJ whole genome shotgun (WGS) entry which is preliminary data.</text>
</comment>
<dbReference type="InterPro" id="IPR023213">
    <property type="entry name" value="CAT-like_dom_sf"/>
</dbReference>
<dbReference type="EMBL" id="JARYMX010000004">
    <property type="protein sequence ID" value="KAJ9550495.1"/>
    <property type="molecule type" value="Genomic_DNA"/>
</dbReference>
<dbReference type="GO" id="GO:0016747">
    <property type="term" value="F:acyltransferase activity, transferring groups other than amino-acyl groups"/>
    <property type="evidence" value="ECO:0007669"/>
    <property type="project" value="UniProtKB-ARBA"/>
</dbReference>